<dbReference type="SUPFAM" id="SSF53474">
    <property type="entry name" value="alpha/beta-Hydrolases"/>
    <property type="match status" value="1"/>
</dbReference>
<dbReference type="InterPro" id="IPR050266">
    <property type="entry name" value="AB_hydrolase_sf"/>
</dbReference>
<proteinExistence type="predicted"/>
<reference evidence="2 3" key="1">
    <citation type="submission" date="2024-04" db="EMBL/GenBank/DDBJ databases">
        <title>Draft genome sequence of Pseudophaeobacter arcticus NBRC 116598.</title>
        <authorList>
            <person name="Miyakawa T."/>
            <person name="Kusuya Y."/>
            <person name="Miura T."/>
        </authorList>
    </citation>
    <scope>NUCLEOTIDE SEQUENCE [LARGE SCALE GENOMIC DNA]</scope>
    <source>
        <strain evidence="2 3">SU-CL00105</strain>
    </source>
</reference>
<keyword evidence="3" id="KW-1185">Reference proteome</keyword>
<evidence type="ECO:0000313" key="3">
    <source>
        <dbReference type="Proteomes" id="UP001441944"/>
    </source>
</evidence>
<name>A0ABQ0AL65_9RHOB</name>
<dbReference type="GO" id="GO:0016787">
    <property type="term" value="F:hydrolase activity"/>
    <property type="evidence" value="ECO:0007669"/>
    <property type="project" value="UniProtKB-KW"/>
</dbReference>
<accession>A0ABQ0AL65</accession>
<dbReference type="PRINTS" id="PR00111">
    <property type="entry name" value="ABHYDROLASE"/>
</dbReference>
<dbReference type="InterPro" id="IPR000073">
    <property type="entry name" value="AB_hydrolase_1"/>
</dbReference>
<dbReference type="EMBL" id="BAABWU010000007">
    <property type="protein sequence ID" value="GAA6196618.1"/>
    <property type="molecule type" value="Genomic_DNA"/>
</dbReference>
<comment type="caution">
    <text evidence="2">The sequence shown here is derived from an EMBL/GenBank/DDBJ whole genome shotgun (WGS) entry which is preliminary data.</text>
</comment>
<sequence length="247" mass="26670">MEQAGNWGREPVVFLPGMMCDARVFTPQLQALSVQAPVMVAPLHGGARVDDIATHILSMLPAKFALVGLSMGGIVALEILRRAPERITRLCLMATTPLSETPDQAAMREPLIVSARTGGLEKALQLSLPPEVLAPGARRLDVLNLVRVMGLDLGAELFVDQSRALQRRLDQQATARRCQVPTLILCGEYDRLTPVKRHEFLAELIPHARLEIIAGAGHLPGLEQPEAVNRALSQWLAAPAKAGRSGA</sequence>
<dbReference type="PANTHER" id="PTHR43798:SF29">
    <property type="entry name" value="AB HYDROLASE-1 DOMAIN-CONTAINING PROTEIN"/>
    <property type="match status" value="1"/>
</dbReference>
<organism evidence="2 3">
    <name type="scientific">Pseudophaeobacter arcticus</name>
    <dbReference type="NCBI Taxonomy" id="385492"/>
    <lineage>
        <taxon>Bacteria</taxon>
        <taxon>Pseudomonadati</taxon>
        <taxon>Pseudomonadota</taxon>
        <taxon>Alphaproteobacteria</taxon>
        <taxon>Rhodobacterales</taxon>
        <taxon>Paracoccaceae</taxon>
        <taxon>Pseudophaeobacter</taxon>
    </lineage>
</organism>
<dbReference type="Gene3D" id="3.40.50.1820">
    <property type="entry name" value="alpha/beta hydrolase"/>
    <property type="match status" value="1"/>
</dbReference>
<evidence type="ECO:0000259" key="1">
    <source>
        <dbReference type="Pfam" id="PF12697"/>
    </source>
</evidence>
<dbReference type="PANTHER" id="PTHR43798">
    <property type="entry name" value="MONOACYLGLYCEROL LIPASE"/>
    <property type="match status" value="1"/>
</dbReference>
<gene>
    <name evidence="2" type="ORF">NBRC116598_20620</name>
</gene>
<dbReference type="InterPro" id="IPR029058">
    <property type="entry name" value="AB_hydrolase_fold"/>
</dbReference>
<feature type="domain" description="AB hydrolase-1" evidence="1">
    <location>
        <begin position="12"/>
        <end position="231"/>
    </location>
</feature>
<dbReference type="Pfam" id="PF12697">
    <property type="entry name" value="Abhydrolase_6"/>
    <property type="match status" value="1"/>
</dbReference>
<protein>
    <submittedName>
        <fullName evidence="2">Alpha/beta fold hydrolase</fullName>
    </submittedName>
</protein>
<dbReference type="Proteomes" id="UP001441944">
    <property type="component" value="Unassembled WGS sequence"/>
</dbReference>
<evidence type="ECO:0000313" key="2">
    <source>
        <dbReference type="EMBL" id="GAA6196618.1"/>
    </source>
</evidence>
<dbReference type="RefSeq" id="WP_353399658.1">
    <property type="nucleotide sequence ID" value="NZ_BAABWU010000007.1"/>
</dbReference>
<keyword evidence="2" id="KW-0378">Hydrolase</keyword>